<dbReference type="PANTHER" id="PTHR35936">
    <property type="entry name" value="MEMBRANE-BOUND LYTIC MUREIN TRANSGLYCOSYLASE F"/>
    <property type="match status" value="1"/>
</dbReference>
<dbReference type="InterPro" id="IPR018313">
    <property type="entry name" value="SBP_3_CS"/>
</dbReference>
<comment type="subcellular location">
    <subcellularLocation>
        <location evidence="1">Cell envelope</location>
    </subcellularLocation>
</comment>
<dbReference type="KEGG" id="pamo:BAR1_00375"/>
<dbReference type="GO" id="GO:0030313">
    <property type="term" value="C:cell envelope"/>
    <property type="evidence" value="ECO:0007669"/>
    <property type="project" value="UniProtKB-SubCell"/>
</dbReference>
<keyword evidence="8" id="KW-1185">Reference proteome</keyword>
<dbReference type="SMART" id="SM00062">
    <property type="entry name" value="PBPb"/>
    <property type="match status" value="1"/>
</dbReference>
<evidence type="ECO:0000259" key="6">
    <source>
        <dbReference type="SMART" id="SM00062"/>
    </source>
</evidence>
<evidence type="ECO:0000256" key="4">
    <source>
        <dbReference type="RuleBase" id="RU003744"/>
    </source>
</evidence>
<dbReference type="SUPFAM" id="SSF53850">
    <property type="entry name" value="Periplasmic binding protein-like II"/>
    <property type="match status" value="1"/>
</dbReference>
<keyword evidence="3 5" id="KW-0732">Signal</keyword>
<organism evidence="7 8">
    <name type="scientific">Profundibacter amoris</name>
    <dbReference type="NCBI Taxonomy" id="2171755"/>
    <lineage>
        <taxon>Bacteria</taxon>
        <taxon>Pseudomonadati</taxon>
        <taxon>Pseudomonadota</taxon>
        <taxon>Alphaproteobacteria</taxon>
        <taxon>Rhodobacterales</taxon>
        <taxon>Paracoccaceae</taxon>
        <taxon>Profundibacter</taxon>
    </lineage>
</organism>
<proteinExistence type="inferred from homology"/>
<feature type="domain" description="Solute-binding protein family 3/N-terminal" evidence="6">
    <location>
        <begin position="37"/>
        <end position="271"/>
    </location>
</feature>
<protein>
    <submittedName>
        <fullName evidence="7">Amino acid ABC transporter substrate-binding protein</fullName>
    </submittedName>
</protein>
<dbReference type="AlphaFoldDB" id="A0A347UCE3"/>
<evidence type="ECO:0000256" key="3">
    <source>
        <dbReference type="ARBA" id="ARBA00022729"/>
    </source>
</evidence>
<dbReference type="PROSITE" id="PS01039">
    <property type="entry name" value="SBP_BACTERIAL_3"/>
    <property type="match status" value="1"/>
</dbReference>
<dbReference type="PANTHER" id="PTHR35936:SF17">
    <property type="entry name" value="ARGININE-BINDING EXTRACELLULAR PROTEIN ARTP"/>
    <property type="match status" value="1"/>
</dbReference>
<sequence length="277" mass="30145">MKLNRRIFTLTATAALAISTSMSFAGEALDRVMAAGVLKVATDANWAPQSFINDDNKMDGFDVDVAREIAKRLGVDVEFVTPSWDVITAGRWNGRWDLSVGSMTPTKKRAEVLAFPAVYYYTPASIAVHKDSPYQKISDLNGKAVGAGTATTFELYLQHDLQIDAEGVPPFEYQLTAENKSYKDSTAAMDDLRLGDGVRLNGMVGSLPAILSAIKANYPLRVLGEPVFYEPLALAIDLGDAEFNDKLAGFVADMKTDGTLTDLSMKWYGVDYTSTAE</sequence>
<evidence type="ECO:0000256" key="2">
    <source>
        <dbReference type="ARBA" id="ARBA00010333"/>
    </source>
</evidence>
<dbReference type="Proteomes" id="UP000261704">
    <property type="component" value="Chromosome"/>
</dbReference>
<gene>
    <name evidence="7" type="ORF">BAR1_00375</name>
</gene>
<dbReference type="EMBL" id="CP032125">
    <property type="protein sequence ID" value="AXX96521.1"/>
    <property type="molecule type" value="Genomic_DNA"/>
</dbReference>
<dbReference type="Gene3D" id="3.40.190.10">
    <property type="entry name" value="Periplasmic binding protein-like II"/>
    <property type="match status" value="2"/>
</dbReference>
<dbReference type="OrthoDB" id="9768183at2"/>
<feature type="signal peptide" evidence="5">
    <location>
        <begin position="1"/>
        <end position="25"/>
    </location>
</feature>
<dbReference type="Pfam" id="PF00497">
    <property type="entry name" value="SBP_bac_3"/>
    <property type="match status" value="1"/>
</dbReference>
<dbReference type="RefSeq" id="WP_118941179.1">
    <property type="nucleotide sequence ID" value="NZ_CP032125.1"/>
</dbReference>
<reference evidence="7 8" key="1">
    <citation type="submission" date="2018-09" db="EMBL/GenBank/DDBJ databases">
        <title>Profundibacter amoris BAR1 gen. nov., sp. nov., a new member of the Roseobacter clade isolated at Lokis Castle Vent Field on the Arctic Mid-Oceanic Ridge.</title>
        <authorList>
            <person name="Le Moine Bauer S."/>
            <person name="Sjoeberg A.G."/>
            <person name="L'Haridon S."/>
            <person name="Stokke R."/>
            <person name="Roalkvam I."/>
            <person name="Steen I.H."/>
            <person name="Dahle H."/>
        </authorList>
    </citation>
    <scope>NUCLEOTIDE SEQUENCE [LARGE SCALE GENOMIC DNA]</scope>
    <source>
        <strain evidence="7 8">BAR1</strain>
    </source>
</reference>
<evidence type="ECO:0000256" key="5">
    <source>
        <dbReference type="SAM" id="SignalP"/>
    </source>
</evidence>
<feature type="chain" id="PRO_5016699432" evidence="5">
    <location>
        <begin position="26"/>
        <end position="277"/>
    </location>
</feature>
<name>A0A347UCE3_9RHOB</name>
<comment type="similarity">
    <text evidence="2 4">Belongs to the bacterial solute-binding protein 3 family.</text>
</comment>
<evidence type="ECO:0000313" key="7">
    <source>
        <dbReference type="EMBL" id="AXX96521.1"/>
    </source>
</evidence>
<accession>A0A347UCE3</accession>
<evidence type="ECO:0000256" key="1">
    <source>
        <dbReference type="ARBA" id="ARBA00004196"/>
    </source>
</evidence>
<dbReference type="InterPro" id="IPR001638">
    <property type="entry name" value="Solute-binding_3/MltF_N"/>
</dbReference>
<evidence type="ECO:0000313" key="8">
    <source>
        <dbReference type="Proteomes" id="UP000261704"/>
    </source>
</evidence>